<feature type="region of interest" description="Disordered" evidence="1">
    <location>
        <begin position="29"/>
        <end position="54"/>
    </location>
</feature>
<sequence>MNLDSIYSMLSTPVRLVNHRKRIVDRVDDSSEIAADSHEAPQSQLPPTLGKHTSITDNKVEPIMEDGQHEYITDDEAPLKELKVPVKRIDVEV</sequence>
<protein>
    <submittedName>
        <fullName evidence="2">Uncharacterized protein</fullName>
    </submittedName>
</protein>
<accession>A0ABT3I7N2</accession>
<organism evidence="2 3">
    <name type="scientific">Shewanella subflava</name>
    <dbReference type="NCBI Taxonomy" id="2986476"/>
    <lineage>
        <taxon>Bacteria</taxon>
        <taxon>Pseudomonadati</taxon>
        <taxon>Pseudomonadota</taxon>
        <taxon>Gammaproteobacteria</taxon>
        <taxon>Alteromonadales</taxon>
        <taxon>Shewanellaceae</taxon>
        <taxon>Shewanella</taxon>
    </lineage>
</organism>
<evidence type="ECO:0000256" key="1">
    <source>
        <dbReference type="SAM" id="MobiDB-lite"/>
    </source>
</evidence>
<evidence type="ECO:0000313" key="3">
    <source>
        <dbReference type="Proteomes" id="UP001163714"/>
    </source>
</evidence>
<reference evidence="2" key="1">
    <citation type="submission" date="2022-10" db="EMBL/GenBank/DDBJ databases">
        <title>Shewanella flava sp. nov, isolated from the estuary of the Fenhe River into the Yellow River.</title>
        <authorList>
            <person name="Li Y."/>
        </authorList>
    </citation>
    <scope>NUCLEOTIDE SEQUENCE</scope>
    <source>
        <strain evidence="2">FYR11-62</strain>
    </source>
</reference>
<proteinExistence type="predicted"/>
<dbReference type="EMBL" id="JAPDMX010000012">
    <property type="protein sequence ID" value="MCW3172067.1"/>
    <property type="molecule type" value="Genomic_DNA"/>
</dbReference>
<gene>
    <name evidence="2" type="ORF">OHT75_06225</name>
</gene>
<dbReference type="Proteomes" id="UP001163714">
    <property type="component" value="Unassembled WGS sequence"/>
</dbReference>
<feature type="compositionally biased region" description="Polar residues" evidence="1">
    <location>
        <begin position="40"/>
        <end position="54"/>
    </location>
</feature>
<comment type="caution">
    <text evidence="2">The sequence shown here is derived from an EMBL/GenBank/DDBJ whole genome shotgun (WGS) entry which is preliminary data.</text>
</comment>
<dbReference type="RefSeq" id="WP_264725623.1">
    <property type="nucleotide sequence ID" value="NZ_JAPDMX010000012.1"/>
</dbReference>
<feature type="compositionally biased region" description="Basic and acidic residues" evidence="1">
    <location>
        <begin position="29"/>
        <end position="39"/>
    </location>
</feature>
<keyword evidence="3" id="KW-1185">Reference proteome</keyword>
<evidence type="ECO:0000313" key="2">
    <source>
        <dbReference type="EMBL" id="MCW3172067.1"/>
    </source>
</evidence>
<name>A0ABT3I7N2_9GAMM</name>